<evidence type="ECO:0000313" key="2">
    <source>
        <dbReference type="EMBL" id="KAK9885091.1"/>
    </source>
</evidence>
<comment type="caution">
    <text evidence="2">The sequence shown here is derived from an EMBL/GenBank/DDBJ whole genome shotgun (WGS) entry which is preliminary data.</text>
</comment>
<dbReference type="Proteomes" id="UP001431783">
    <property type="component" value="Unassembled WGS sequence"/>
</dbReference>
<dbReference type="EMBL" id="JARQZJ010000094">
    <property type="protein sequence ID" value="KAK9885091.1"/>
    <property type="molecule type" value="Genomic_DNA"/>
</dbReference>
<feature type="compositionally biased region" description="Polar residues" evidence="1">
    <location>
        <begin position="30"/>
        <end position="40"/>
    </location>
</feature>
<reference evidence="2 3" key="1">
    <citation type="submission" date="2023-03" db="EMBL/GenBank/DDBJ databases">
        <title>Genome insight into feeding habits of ladybird beetles.</title>
        <authorList>
            <person name="Li H.-S."/>
            <person name="Huang Y.-H."/>
            <person name="Pang H."/>
        </authorList>
    </citation>
    <scope>NUCLEOTIDE SEQUENCE [LARGE SCALE GENOMIC DNA]</scope>
    <source>
        <strain evidence="2">SYSU_2023b</strain>
        <tissue evidence="2">Whole body</tissue>
    </source>
</reference>
<evidence type="ECO:0000313" key="3">
    <source>
        <dbReference type="Proteomes" id="UP001431783"/>
    </source>
</evidence>
<organism evidence="2 3">
    <name type="scientific">Henosepilachna vigintioctopunctata</name>
    <dbReference type="NCBI Taxonomy" id="420089"/>
    <lineage>
        <taxon>Eukaryota</taxon>
        <taxon>Metazoa</taxon>
        <taxon>Ecdysozoa</taxon>
        <taxon>Arthropoda</taxon>
        <taxon>Hexapoda</taxon>
        <taxon>Insecta</taxon>
        <taxon>Pterygota</taxon>
        <taxon>Neoptera</taxon>
        <taxon>Endopterygota</taxon>
        <taxon>Coleoptera</taxon>
        <taxon>Polyphaga</taxon>
        <taxon>Cucujiformia</taxon>
        <taxon>Coccinelloidea</taxon>
        <taxon>Coccinellidae</taxon>
        <taxon>Epilachninae</taxon>
        <taxon>Epilachnini</taxon>
        <taxon>Henosepilachna</taxon>
    </lineage>
</organism>
<proteinExistence type="predicted"/>
<accession>A0AAW1UZ02</accession>
<name>A0AAW1UZ02_9CUCU</name>
<evidence type="ECO:0000256" key="1">
    <source>
        <dbReference type="SAM" id="MobiDB-lite"/>
    </source>
</evidence>
<protein>
    <submittedName>
        <fullName evidence="2">Uncharacterized protein</fullName>
    </submittedName>
</protein>
<dbReference type="AlphaFoldDB" id="A0AAW1UZ02"/>
<sequence>MSSDKRRISIVKRSQQEIEEIGLSARKQKNQVASKQGNSSDEGHLAYVKLSKLDLKDLGLLSDVPGSTQKTCKLGEKGTALGERHLPYVKLSQSDLKDLGLLSGVSENAEKTCKLDNKLGEEQPRKRRIFPSPHRKSVSSIRKTKNSTIRRSTVLKKETKKKDMAKVNIFLSNNSNGNKKNNGNISNKITGTVKQVEIELSGARKELFKTPSLNPSKTKSVNHRGDAFNGNMFESPLIDEEKAEILLKKVPCIQKSIFESTSVSQKFLAPKLSIVNEEAPCVSPSTSGATVENIAGDSSYANSEFEQDEKICEQEQISHDYSNKIALICDMLKKDEEDFQRYNDSRKKRIDEIYKILNDIQKCCKLEVESQHILDKKINQLKTGSNIDTCSPSKLIQKGAQCSPNLRNAQNLRINVLKTNFGRNCTPKEKKAQNMYNDLRKTFSLLETPKSIKTIEERKGNISLKLQEQCLLLLETPKH</sequence>
<feature type="region of interest" description="Disordered" evidence="1">
    <location>
        <begin position="22"/>
        <end position="41"/>
    </location>
</feature>
<keyword evidence="3" id="KW-1185">Reference proteome</keyword>
<gene>
    <name evidence="2" type="ORF">WA026_009315</name>
</gene>